<evidence type="ECO:0000313" key="4">
    <source>
        <dbReference type="EnsemblMetazoa" id="ASIC019627-PA"/>
    </source>
</evidence>
<feature type="transmembrane region" description="Helical" evidence="2">
    <location>
        <begin position="201"/>
        <end position="225"/>
    </location>
</feature>
<accession>A0A084WMW6</accession>
<keyword evidence="2" id="KW-0472">Membrane</keyword>
<dbReference type="VEuPathDB" id="VectorBase:ASIS000095"/>
<dbReference type="EMBL" id="ATLV01024521">
    <property type="status" value="NOT_ANNOTATED_CDS"/>
    <property type="molecule type" value="Genomic_DNA"/>
</dbReference>
<name>A0A084WMW6_ANOSI</name>
<feature type="region of interest" description="Disordered" evidence="1">
    <location>
        <begin position="48"/>
        <end position="70"/>
    </location>
</feature>
<evidence type="ECO:0000313" key="5">
    <source>
        <dbReference type="Proteomes" id="UP000030765"/>
    </source>
</evidence>
<dbReference type="EnsemblMetazoa" id="ASIC019627-RA">
    <property type="protein sequence ID" value="ASIC019627-PA"/>
    <property type="gene ID" value="ASIC019627"/>
</dbReference>
<keyword evidence="2" id="KW-1133">Transmembrane helix</keyword>
<keyword evidence="5" id="KW-1185">Reference proteome</keyword>
<sequence>MVPLVPKYTIVILCFVTGLLPSVIVNLSTSAGKDSKDRDDTFVFDSIPKNSNKLQTSTPGMQLDSSSHSSEPGIAPYQMVAHSGFNDRIVKTQPSSPTVGAERYPSPTEATRTRVTDPFFRRNRHSMAEDEPARMSHPSRYFDSYGEWHQGGEGQQHWQQPHSHQHASWGWPPYNSQQHHGNPLLLGGAFDKQHSLLNLQLLVVLHPFLMLGTVSLIVCLLNAVLGLVDKVKLPLVRTRDDLVSGSSTGASAGLRDGRDEHLMVQLYQFLNFALEQQQQARNETATLGRL</sequence>
<reference evidence="4" key="2">
    <citation type="submission" date="2020-05" db="UniProtKB">
        <authorList>
            <consortium name="EnsemblMetazoa"/>
        </authorList>
    </citation>
    <scope>IDENTIFICATION</scope>
</reference>
<protein>
    <submittedName>
        <fullName evidence="3 4">Uncharacterized protein</fullName>
    </submittedName>
</protein>
<evidence type="ECO:0000256" key="1">
    <source>
        <dbReference type="SAM" id="MobiDB-lite"/>
    </source>
</evidence>
<feature type="transmembrane region" description="Helical" evidence="2">
    <location>
        <begin position="6"/>
        <end position="28"/>
    </location>
</feature>
<reference evidence="3 5" key="1">
    <citation type="journal article" date="2014" name="BMC Genomics">
        <title>Genome sequence of Anopheles sinensis provides insight into genetics basis of mosquito competence for malaria parasites.</title>
        <authorList>
            <person name="Zhou D."/>
            <person name="Zhang D."/>
            <person name="Ding G."/>
            <person name="Shi L."/>
            <person name="Hou Q."/>
            <person name="Ye Y."/>
            <person name="Xu Y."/>
            <person name="Zhou H."/>
            <person name="Xiong C."/>
            <person name="Li S."/>
            <person name="Yu J."/>
            <person name="Hong S."/>
            <person name="Yu X."/>
            <person name="Zou P."/>
            <person name="Chen C."/>
            <person name="Chang X."/>
            <person name="Wang W."/>
            <person name="Lv Y."/>
            <person name="Sun Y."/>
            <person name="Ma L."/>
            <person name="Shen B."/>
            <person name="Zhu C."/>
        </authorList>
    </citation>
    <scope>NUCLEOTIDE SEQUENCE [LARGE SCALE GENOMIC DNA]</scope>
</reference>
<keyword evidence="2" id="KW-0812">Transmembrane</keyword>
<proteinExistence type="predicted"/>
<dbReference type="VEuPathDB" id="VectorBase:ASIC019627"/>
<evidence type="ECO:0000313" key="3">
    <source>
        <dbReference type="EMBL" id="KFB51560.1"/>
    </source>
</evidence>
<dbReference type="Proteomes" id="UP000030765">
    <property type="component" value="Unassembled WGS sequence"/>
</dbReference>
<dbReference type="AlphaFoldDB" id="A0A084WMW6"/>
<gene>
    <name evidence="3" type="ORF">ZHAS_00019627</name>
</gene>
<organism evidence="3">
    <name type="scientific">Anopheles sinensis</name>
    <name type="common">Mosquito</name>
    <dbReference type="NCBI Taxonomy" id="74873"/>
    <lineage>
        <taxon>Eukaryota</taxon>
        <taxon>Metazoa</taxon>
        <taxon>Ecdysozoa</taxon>
        <taxon>Arthropoda</taxon>
        <taxon>Hexapoda</taxon>
        <taxon>Insecta</taxon>
        <taxon>Pterygota</taxon>
        <taxon>Neoptera</taxon>
        <taxon>Endopterygota</taxon>
        <taxon>Diptera</taxon>
        <taxon>Nematocera</taxon>
        <taxon>Culicoidea</taxon>
        <taxon>Culicidae</taxon>
        <taxon>Anophelinae</taxon>
        <taxon>Anopheles</taxon>
    </lineage>
</organism>
<dbReference type="OMA" id="PYQMVAH"/>
<dbReference type="EMBL" id="KE525352">
    <property type="protein sequence ID" value="KFB51560.1"/>
    <property type="molecule type" value="Genomic_DNA"/>
</dbReference>
<evidence type="ECO:0000256" key="2">
    <source>
        <dbReference type="SAM" id="Phobius"/>
    </source>
</evidence>